<dbReference type="AlphaFoldDB" id="A0AAD8B2U0"/>
<name>A0AAD8B2U0_BIOPF</name>
<sequence>MKGLPANKRATLSGELESVSAELLRCVPPETPDIIKDPGFPDLKFPRILVLALDDWPQLLGHRWILWCLQ</sequence>
<gene>
    <name evidence="1" type="ORF">Bpfe_025056</name>
</gene>
<dbReference type="EMBL" id="JASAOG010000179">
    <property type="protein sequence ID" value="KAK0045570.1"/>
    <property type="molecule type" value="Genomic_DNA"/>
</dbReference>
<reference evidence="1" key="1">
    <citation type="journal article" date="2023" name="PLoS Negl. Trop. Dis.">
        <title>A genome sequence for Biomphalaria pfeifferi, the major vector snail for the human-infecting parasite Schistosoma mansoni.</title>
        <authorList>
            <person name="Bu L."/>
            <person name="Lu L."/>
            <person name="Laidemitt M.R."/>
            <person name="Zhang S.M."/>
            <person name="Mutuku M."/>
            <person name="Mkoji G."/>
            <person name="Steinauer M."/>
            <person name="Loker E.S."/>
        </authorList>
    </citation>
    <scope>NUCLEOTIDE SEQUENCE</scope>
    <source>
        <strain evidence="1">KasaAsao</strain>
    </source>
</reference>
<accession>A0AAD8B2U0</accession>
<organism evidence="1 2">
    <name type="scientific">Biomphalaria pfeifferi</name>
    <name type="common">Bloodfluke planorb</name>
    <name type="synonym">Freshwater snail</name>
    <dbReference type="NCBI Taxonomy" id="112525"/>
    <lineage>
        <taxon>Eukaryota</taxon>
        <taxon>Metazoa</taxon>
        <taxon>Spiralia</taxon>
        <taxon>Lophotrochozoa</taxon>
        <taxon>Mollusca</taxon>
        <taxon>Gastropoda</taxon>
        <taxon>Heterobranchia</taxon>
        <taxon>Euthyneura</taxon>
        <taxon>Panpulmonata</taxon>
        <taxon>Hygrophila</taxon>
        <taxon>Lymnaeoidea</taxon>
        <taxon>Planorbidae</taxon>
        <taxon>Biomphalaria</taxon>
    </lineage>
</organism>
<reference evidence="1" key="2">
    <citation type="submission" date="2023-04" db="EMBL/GenBank/DDBJ databases">
        <authorList>
            <person name="Bu L."/>
            <person name="Lu L."/>
            <person name="Laidemitt M.R."/>
            <person name="Zhang S.M."/>
            <person name="Mutuku M."/>
            <person name="Mkoji G."/>
            <person name="Steinauer M."/>
            <person name="Loker E.S."/>
        </authorList>
    </citation>
    <scope>NUCLEOTIDE SEQUENCE</scope>
    <source>
        <strain evidence="1">KasaAsao</strain>
        <tissue evidence="1">Whole Snail</tissue>
    </source>
</reference>
<evidence type="ECO:0000313" key="2">
    <source>
        <dbReference type="Proteomes" id="UP001233172"/>
    </source>
</evidence>
<evidence type="ECO:0000313" key="1">
    <source>
        <dbReference type="EMBL" id="KAK0045570.1"/>
    </source>
</evidence>
<proteinExistence type="predicted"/>
<feature type="non-terminal residue" evidence="1">
    <location>
        <position position="70"/>
    </location>
</feature>
<comment type="caution">
    <text evidence="1">The sequence shown here is derived from an EMBL/GenBank/DDBJ whole genome shotgun (WGS) entry which is preliminary data.</text>
</comment>
<protein>
    <submittedName>
        <fullName evidence="1">Uncharacterized protein</fullName>
    </submittedName>
</protein>
<dbReference type="Proteomes" id="UP001233172">
    <property type="component" value="Unassembled WGS sequence"/>
</dbReference>
<keyword evidence="2" id="KW-1185">Reference proteome</keyword>